<feature type="compositionally biased region" description="Low complexity" evidence="1">
    <location>
        <begin position="50"/>
        <end position="59"/>
    </location>
</feature>
<reference evidence="2 3" key="1">
    <citation type="journal article" date="2020" name="Nature">
        <title>Six reference-quality genomes reveal evolution of bat adaptations.</title>
        <authorList>
            <person name="Jebb D."/>
            <person name="Huang Z."/>
            <person name="Pippel M."/>
            <person name="Hughes G.M."/>
            <person name="Lavrichenko K."/>
            <person name="Devanna P."/>
            <person name="Winkler S."/>
            <person name="Jermiin L.S."/>
            <person name="Skirmuntt E.C."/>
            <person name="Katzourakis A."/>
            <person name="Burkitt-Gray L."/>
            <person name="Ray D.A."/>
            <person name="Sullivan K.A.M."/>
            <person name="Roscito J.G."/>
            <person name="Kirilenko B.M."/>
            <person name="Davalos L.M."/>
            <person name="Corthals A.P."/>
            <person name="Power M.L."/>
            <person name="Jones G."/>
            <person name="Ransome R.D."/>
            <person name="Dechmann D.K.N."/>
            <person name="Locatelli A.G."/>
            <person name="Puechmaille S.J."/>
            <person name="Fedrigo O."/>
            <person name="Jarvis E.D."/>
            <person name="Hiller M."/>
            <person name="Vernes S.C."/>
            <person name="Myers E.W."/>
            <person name="Teeling E.C."/>
        </authorList>
    </citation>
    <scope>NUCLEOTIDE SEQUENCE [LARGE SCALE GENOMIC DNA]</scope>
    <source>
        <strain evidence="2">Bat1K_MPI-CBG_1</strain>
    </source>
</reference>
<evidence type="ECO:0000313" key="3">
    <source>
        <dbReference type="Proteomes" id="UP000664940"/>
    </source>
</evidence>
<feature type="compositionally biased region" description="Gly residues" evidence="1">
    <location>
        <begin position="26"/>
        <end position="37"/>
    </location>
</feature>
<feature type="region of interest" description="Disordered" evidence="1">
    <location>
        <begin position="1"/>
        <end position="84"/>
    </location>
</feature>
<dbReference type="EMBL" id="JABVXQ010000005">
    <property type="protein sequence ID" value="KAF6109883.1"/>
    <property type="molecule type" value="Genomic_DNA"/>
</dbReference>
<evidence type="ECO:0000313" key="2">
    <source>
        <dbReference type="EMBL" id="KAF6109883.1"/>
    </source>
</evidence>
<comment type="caution">
    <text evidence="2">The sequence shown here is derived from an EMBL/GenBank/DDBJ whole genome shotgun (WGS) entry which is preliminary data.</text>
</comment>
<protein>
    <submittedName>
        <fullName evidence="2">Uncharacterized protein</fullName>
    </submittedName>
</protein>
<organism evidence="2 3">
    <name type="scientific">Phyllostomus discolor</name>
    <name type="common">pale spear-nosed bat</name>
    <dbReference type="NCBI Taxonomy" id="89673"/>
    <lineage>
        <taxon>Eukaryota</taxon>
        <taxon>Metazoa</taxon>
        <taxon>Chordata</taxon>
        <taxon>Craniata</taxon>
        <taxon>Vertebrata</taxon>
        <taxon>Euteleostomi</taxon>
        <taxon>Mammalia</taxon>
        <taxon>Eutheria</taxon>
        <taxon>Laurasiatheria</taxon>
        <taxon>Chiroptera</taxon>
        <taxon>Yangochiroptera</taxon>
        <taxon>Phyllostomidae</taxon>
        <taxon>Phyllostominae</taxon>
        <taxon>Phyllostomus</taxon>
    </lineage>
</organism>
<dbReference type="Proteomes" id="UP000664940">
    <property type="component" value="Unassembled WGS sequence"/>
</dbReference>
<gene>
    <name evidence="2" type="ORF">HJG60_011074</name>
</gene>
<dbReference type="AlphaFoldDB" id="A0A834AE41"/>
<accession>A0A834AE41</accession>
<proteinExistence type="predicted"/>
<sequence length="156" mass="16385">MGTQGSVHTGGESVSEGGALLCPGATGTGSEGGGLKHGAGRHEVLAVPESRTSTTASARSRQRTVHTAKQNRPWQPGWLPGGRDALVPEKLVQVRADASGRETAYDVCTCVTGQPCLQSGATRREAPAEIPHSPSGVPRHLPKRPRRAESITFQYN</sequence>
<evidence type="ECO:0000256" key="1">
    <source>
        <dbReference type="SAM" id="MobiDB-lite"/>
    </source>
</evidence>
<feature type="region of interest" description="Disordered" evidence="1">
    <location>
        <begin position="119"/>
        <end position="156"/>
    </location>
</feature>
<name>A0A834AE41_9CHIR</name>